<dbReference type="GO" id="GO:0016846">
    <property type="term" value="F:carbon-sulfur lyase activity"/>
    <property type="evidence" value="ECO:0007669"/>
    <property type="project" value="InterPro"/>
</dbReference>
<dbReference type="InterPro" id="IPR006913">
    <property type="entry name" value="CENP-V/GFA"/>
</dbReference>
<protein>
    <recommendedName>
        <fullName evidence="5">CENP-V/GFA domain-containing protein</fullName>
    </recommendedName>
</protein>
<keyword evidence="4" id="KW-0456">Lyase</keyword>
<reference evidence="6" key="1">
    <citation type="submission" date="2018-05" db="EMBL/GenBank/DDBJ databases">
        <authorList>
            <person name="Lanie J.A."/>
            <person name="Ng W.-L."/>
            <person name="Kazmierczak K.M."/>
            <person name="Andrzejewski T.M."/>
            <person name="Davidsen T.M."/>
            <person name="Wayne K.J."/>
            <person name="Tettelin H."/>
            <person name="Glass J.I."/>
            <person name="Rusch D."/>
            <person name="Podicherti R."/>
            <person name="Tsui H.-C.T."/>
            <person name="Winkler M.E."/>
        </authorList>
    </citation>
    <scope>NUCLEOTIDE SEQUENCE</scope>
</reference>
<organism evidence="6">
    <name type="scientific">marine metagenome</name>
    <dbReference type="NCBI Taxonomy" id="408172"/>
    <lineage>
        <taxon>unclassified sequences</taxon>
        <taxon>metagenomes</taxon>
        <taxon>ecological metagenomes</taxon>
    </lineage>
</organism>
<dbReference type="EMBL" id="UINC01141652">
    <property type="protein sequence ID" value="SVD29522.1"/>
    <property type="molecule type" value="Genomic_DNA"/>
</dbReference>
<evidence type="ECO:0000256" key="3">
    <source>
        <dbReference type="ARBA" id="ARBA00022833"/>
    </source>
</evidence>
<evidence type="ECO:0000256" key="1">
    <source>
        <dbReference type="ARBA" id="ARBA00005495"/>
    </source>
</evidence>
<dbReference type="Pfam" id="PF04828">
    <property type="entry name" value="GFA"/>
    <property type="match status" value="1"/>
</dbReference>
<accession>A0A382U697</accession>
<keyword evidence="2" id="KW-0479">Metal-binding</keyword>
<evidence type="ECO:0000256" key="4">
    <source>
        <dbReference type="ARBA" id="ARBA00023239"/>
    </source>
</evidence>
<evidence type="ECO:0000259" key="5">
    <source>
        <dbReference type="PROSITE" id="PS51891"/>
    </source>
</evidence>
<dbReference type="PROSITE" id="PS51891">
    <property type="entry name" value="CENP_V_GFA"/>
    <property type="match status" value="1"/>
</dbReference>
<comment type="similarity">
    <text evidence="1">Belongs to the Gfa family.</text>
</comment>
<evidence type="ECO:0000256" key="2">
    <source>
        <dbReference type="ARBA" id="ARBA00022723"/>
    </source>
</evidence>
<dbReference type="SUPFAM" id="SSF51316">
    <property type="entry name" value="Mss4-like"/>
    <property type="match status" value="1"/>
</dbReference>
<dbReference type="PANTHER" id="PTHR33337:SF40">
    <property type="entry name" value="CENP-V_GFA DOMAIN-CONTAINING PROTEIN-RELATED"/>
    <property type="match status" value="1"/>
</dbReference>
<dbReference type="InterPro" id="IPR011057">
    <property type="entry name" value="Mss4-like_sf"/>
</dbReference>
<name>A0A382U697_9ZZZZ</name>
<feature type="domain" description="CENP-V/GFA" evidence="5">
    <location>
        <begin position="4"/>
        <end position="110"/>
    </location>
</feature>
<proteinExistence type="inferred from homology"/>
<gene>
    <name evidence="6" type="ORF">METZ01_LOCUS382376</name>
</gene>
<keyword evidence="3" id="KW-0862">Zinc</keyword>
<dbReference type="GO" id="GO:0046872">
    <property type="term" value="F:metal ion binding"/>
    <property type="evidence" value="ECO:0007669"/>
    <property type="project" value="UniProtKB-KW"/>
</dbReference>
<dbReference type="PANTHER" id="PTHR33337">
    <property type="entry name" value="GFA DOMAIN-CONTAINING PROTEIN"/>
    <property type="match status" value="1"/>
</dbReference>
<sequence length="135" mass="14827">MTEISGSCICGSISYVIIGKPLKFFHCYCSRCRKSSGTGHASNIIFKTDTATWVEGEDLLSSFKVPNADRFRTVFCTKCGSPMPRIASNLSIAVIPAGSLDSEPPLSPTDRIFCASKTDWSCHHDDIPSWPEYPE</sequence>
<evidence type="ECO:0000313" key="6">
    <source>
        <dbReference type="EMBL" id="SVD29522.1"/>
    </source>
</evidence>
<dbReference type="Gene3D" id="3.90.1590.10">
    <property type="entry name" value="glutathione-dependent formaldehyde- activating enzyme (gfa)"/>
    <property type="match status" value="1"/>
</dbReference>
<dbReference type="AlphaFoldDB" id="A0A382U697"/>